<name>A0ACC3YGF0_COLTU</name>
<reference evidence="1 2" key="1">
    <citation type="journal article" date="2020" name="Phytopathology">
        <title>Genome Sequence Resources of Colletotrichum truncatum, C. plurivorum, C. musicola, and C. sojae: Four Species Pathogenic to Soybean (Glycine max).</title>
        <authorList>
            <person name="Rogerio F."/>
            <person name="Boufleur T.R."/>
            <person name="Ciampi-Guillardi M."/>
            <person name="Sukno S.A."/>
            <person name="Thon M.R."/>
            <person name="Massola Junior N.S."/>
            <person name="Baroncelli R."/>
        </authorList>
    </citation>
    <scope>NUCLEOTIDE SEQUENCE [LARGE SCALE GENOMIC DNA]</scope>
    <source>
        <strain evidence="1 2">CMES1059</strain>
    </source>
</reference>
<evidence type="ECO:0000313" key="2">
    <source>
        <dbReference type="Proteomes" id="UP000805649"/>
    </source>
</evidence>
<dbReference type="Proteomes" id="UP000805649">
    <property type="component" value="Unassembled WGS sequence"/>
</dbReference>
<comment type="caution">
    <text evidence="1">The sequence shown here is derived from an EMBL/GenBank/DDBJ whole genome shotgun (WGS) entry which is preliminary data.</text>
</comment>
<sequence>MESRSKRHCWECRRRCLVCDFTKPACRRCSAAGVECPGYSQVKPTRLKWLTPGKVTSRSRRLKATSRLGDTKSDYPQATAIETTEILDMRVHVPPFKMMTDICALPQAAEYFNTCIYPDLVPIHQFGQNPHIYPLTAKHLRVGATIPEYVQYGMVCMTLSHRINRTRTDLQASEILLERFYLYWGLATRSLSEYLNVENARTSDMVIVGILTLLLADVQNGTLLNWQCHMEGVHKVISLRGGFHAVAGSKRLEPLLLVLWSVAVIGNTTCPVSDLSMTGVQLDATEAIMEHFAISASPFHMCPLQLYGEIIRINHLRARVLIAKASDITSEADEILERIHDFSPEKWAKSKPQFTPSSTEDWMLLGSVHQSAVAIYCILSLQSISVFPTSQALRARCVAHRQILQTLLQRALPCPKMKRFIIWPLVLLGVEAVHAGTEVRNFVAKHLPQLSRDLGTSVPLTAKYVLERFWGSGETRWDMCFDRPYVFTAQLAVDTSRLAVYDEC</sequence>
<proteinExistence type="predicted"/>
<dbReference type="EMBL" id="VUJX02000010">
    <property type="protein sequence ID" value="KAL0930897.1"/>
    <property type="molecule type" value="Genomic_DNA"/>
</dbReference>
<accession>A0ACC3YGF0</accession>
<gene>
    <name evidence="1" type="ORF">CTRU02_213632</name>
</gene>
<protein>
    <submittedName>
        <fullName evidence="1">Uncharacterized protein</fullName>
    </submittedName>
</protein>
<evidence type="ECO:0000313" key="1">
    <source>
        <dbReference type="EMBL" id="KAL0930897.1"/>
    </source>
</evidence>
<keyword evidence="2" id="KW-1185">Reference proteome</keyword>
<organism evidence="1 2">
    <name type="scientific">Colletotrichum truncatum</name>
    <name type="common">Anthracnose fungus</name>
    <name type="synonym">Colletotrichum capsici</name>
    <dbReference type="NCBI Taxonomy" id="5467"/>
    <lineage>
        <taxon>Eukaryota</taxon>
        <taxon>Fungi</taxon>
        <taxon>Dikarya</taxon>
        <taxon>Ascomycota</taxon>
        <taxon>Pezizomycotina</taxon>
        <taxon>Sordariomycetes</taxon>
        <taxon>Hypocreomycetidae</taxon>
        <taxon>Glomerellales</taxon>
        <taxon>Glomerellaceae</taxon>
        <taxon>Colletotrichum</taxon>
        <taxon>Colletotrichum truncatum species complex</taxon>
    </lineage>
</organism>